<dbReference type="Proteomes" id="UP000264820">
    <property type="component" value="Unplaced"/>
</dbReference>
<dbReference type="OrthoDB" id="8783239at2759"/>
<dbReference type="RefSeq" id="XP_019724757.1">
    <property type="nucleotide sequence ID" value="XM_019869198.1"/>
</dbReference>
<evidence type="ECO:0000313" key="3">
    <source>
        <dbReference type="Proteomes" id="UP000264820"/>
    </source>
</evidence>
<accession>A0A3Q2ZB77</accession>
<dbReference type="Ensembl" id="ENSHCOT00000025152.1">
    <property type="protein sequence ID" value="ENSHCOP00000028230.1"/>
    <property type="gene ID" value="ENSHCOG00000020709.1"/>
</dbReference>
<dbReference type="GeneTree" id="ENSGT00980000198647"/>
<evidence type="ECO:0000256" key="1">
    <source>
        <dbReference type="SAM" id="SignalP"/>
    </source>
</evidence>
<name>A0A3Q2ZB77_HIPCM</name>
<sequence>MSLPVLLLLSLLTVQCGGCDWEVVKNVKTAIDANPTGFRTVFPKDYYVLHHYAKSMLCDTDPCCVFPAAIVLLESWNVLLRNLWDEHLNQSLIFDLKQTLDIIIRKNKNTERLREEMDPSQFSPLFSSPEELLKLTSELFAQWLEVGCSPSMEVCEPPTLPPAAEKKEYSPSRVRLLTTRAISSSMEEAELARMRDLTQPSSSRGPASLSLHPASAWSLLLFRLYQWLLP</sequence>
<feature type="chain" id="PRO_5018783175" evidence="1">
    <location>
        <begin position="19"/>
        <end position="230"/>
    </location>
</feature>
<dbReference type="AlphaFoldDB" id="A0A3Q2ZB77"/>
<dbReference type="STRING" id="109280.ENSHCOP00000028230"/>
<proteinExistence type="predicted"/>
<organism evidence="2 3">
    <name type="scientific">Hippocampus comes</name>
    <name type="common">Tiger tail seahorse</name>
    <dbReference type="NCBI Taxonomy" id="109280"/>
    <lineage>
        <taxon>Eukaryota</taxon>
        <taxon>Metazoa</taxon>
        <taxon>Chordata</taxon>
        <taxon>Craniata</taxon>
        <taxon>Vertebrata</taxon>
        <taxon>Euteleostomi</taxon>
        <taxon>Actinopterygii</taxon>
        <taxon>Neopterygii</taxon>
        <taxon>Teleostei</taxon>
        <taxon>Neoteleostei</taxon>
        <taxon>Acanthomorphata</taxon>
        <taxon>Syngnathiaria</taxon>
        <taxon>Syngnathiformes</taxon>
        <taxon>Syngnathoidei</taxon>
        <taxon>Syngnathidae</taxon>
        <taxon>Hippocampus</taxon>
    </lineage>
</organism>
<dbReference type="KEGG" id="hcq:109515425"/>
<keyword evidence="1" id="KW-0732">Signal</keyword>
<protein>
    <submittedName>
        <fullName evidence="2">Uncharacterized LOC109515425</fullName>
    </submittedName>
</protein>
<reference evidence="2" key="2">
    <citation type="submission" date="2025-09" db="UniProtKB">
        <authorList>
            <consortium name="Ensembl"/>
        </authorList>
    </citation>
    <scope>IDENTIFICATION</scope>
</reference>
<dbReference type="GeneID" id="109515425"/>
<feature type="signal peptide" evidence="1">
    <location>
        <begin position="1"/>
        <end position="18"/>
    </location>
</feature>
<dbReference type="OMA" id="RLYWWLL"/>
<reference evidence="2" key="1">
    <citation type="submission" date="2025-08" db="UniProtKB">
        <authorList>
            <consortium name="Ensembl"/>
        </authorList>
    </citation>
    <scope>IDENTIFICATION</scope>
</reference>
<keyword evidence="3" id="KW-1185">Reference proteome</keyword>
<evidence type="ECO:0000313" key="2">
    <source>
        <dbReference type="Ensembl" id="ENSHCOP00000028230.1"/>
    </source>
</evidence>